<name>A0A177ABI6_9PEZI</name>
<dbReference type="PANTHER" id="PTHR37535:SF4">
    <property type="entry name" value="FLUG DOMAIN-CONTAINING PROTEIN"/>
    <property type="match status" value="1"/>
</dbReference>
<gene>
    <name evidence="2" type="ORF">VC83_04118</name>
</gene>
<dbReference type="PANTHER" id="PTHR37535">
    <property type="entry name" value="FLUG DOMAIN PROTEIN"/>
    <property type="match status" value="1"/>
</dbReference>
<reference evidence="2" key="1">
    <citation type="submission" date="2016-03" db="EMBL/GenBank/DDBJ databases">
        <title>Updated assembly of Pseudogymnoascus destructans, the fungus causing white-nose syndrome of bats.</title>
        <authorList>
            <person name="Palmer J.M."/>
            <person name="Drees K.P."/>
            <person name="Foster J.T."/>
            <person name="Lindner D.L."/>
        </authorList>
    </citation>
    <scope>NUCLEOTIDE SEQUENCE [LARGE SCALE GENOMIC DNA]</scope>
    <source>
        <strain evidence="2">20631-21</strain>
    </source>
</reference>
<organism evidence="2">
    <name type="scientific">Pseudogymnoascus destructans</name>
    <dbReference type="NCBI Taxonomy" id="655981"/>
    <lineage>
        <taxon>Eukaryota</taxon>
        <taxon>Fungi</taxon>
        <taxon>Dikarya</taxon>
        <taxon>Ascomycota</taxon>
        <taxon>Pezizomycotina</taxon>
        <taxon>Leotiomycetes</taxon>
        <taxon>Thelebolales</taxon>
        <taxon>Thelebolaceae</taxon>
        <taxon>Pseudogymnoascus</taxon>
    </lineage>
</organism>
<proteinExistence type="predicted"/>
<feature type="region of interest" description="Disordered" evidence="1">
    <location>
        <begin position="207"/>
        <end position="227"/>
    </location>
</feature>
<dbReference type="OrthoDB" id="3435883at2759"/>
<evidence type="ECO:0000256" key="1">
    <source>
        <dbReference type="SAM" id="MobiDB-lite"/>
    </source>
</evidence>
<dbReference type="eggNOG" id="ENOG502SKQF">
    <property type="taxonomic scope" value="Eukaryota"/>
</dbReference>
<evidence type="ECO:0000313" key="2">
    <source>
        <dbReference type="EMBL" id="OAF59110.1"/>
    </source>
</evidence>
<dbReference type="Proteomes" id="UP000077154">
    <property type="component" value="Unassembled WGS sequence"/>
</dbReference>
<dbReference type="VEuPathDB" id="FungiDB:GMDG_04873"/>
<dbReference type="EMBL" id="KV441394">
    <property type="protein sequence ID" value="OAF59110.1"/>
    <property type="molecule type" value="Genomic_DNA"/>
</dbReference>
<dbReference type="RefSeq" id="XP_024324394.1">
    <property type="nucleotide sequence ID" value="XM_024467754.1"/>
</dbReference>
<feature type="compositionally biased region" description="Acidic residues" evidence="1">
    <location>
        <begin position="217"/>
        <end position="227"/>
    </location>
</feature>
<dbReference type="Pfam" id="PF11917">
    <property type="entry name" value="DUF3435"/>
    <property type="match status" value="1"/>
</dbReference>
<protein>
    <submittedName>
        <fullName evidence="2">Uncharacterized protein</fullName>
    </submittedName>
</protein>
<dbReference type="GeneID" id="36287191"/>
<accession>A0A177ABI6</accession>
<sequence length="581" mass="66796">MAPRRNAPVDPQLLRRLHNRVERRQPKPKTKRPPGYYQSLKTKHDDPTIVIKNQYASETECNLDVIRGKFKRFCHDEHLGDWRSVIKNCSRGTMISFTQHMYDKGRVSKRGAMTQYRAQFGMLYNKENGRLIDTNDRKEVLKYVDTLPLDRTVKSKPVLGVDDLLLLLNCHWARDKSVYRTERQRVQYALILLLLFGTGCQPAELVDAKRKRRDNPSSDDDDLEGDVDMGGIEGGTRLYDALCYEDVRLLVVHDPDNSVRDVLAMEVKLSHHKGHNKRPKPTIFFFTKVDDPIFCAITHFVSLALADDAFEAPSLTTPKRVFEHKIRGPVNCTELHWKEEMLKTPIFRRDDSEAALPYNQLRDPLNRLGKIAGIKEKLTSYCFRRGTANVVDHAATDAVRDQVMRHNANSALYNGHYANEKVRFDVQSAGLGRPSVDGVLRMLTHMSLMCDPRAPVHVPDEYLAALPPDPVITALEQEREQLKAGAYRIQGTSIEAEVRRLTAAIGSAKTKRRNIISQEFRDDYFRRRPTEDIERHNNGQHEEEYVEPVIEHQIPQRTQLVDLICPRVTDITPQNAVKRRI</sequence>
<dbReference type="InterPro" id="IPR021842">
    <property type="entry name" value="DUF3435"/>
</dbReference>
<dbReference type="AlphaFoldDB" id="A0A177ABI6"/>